<evidence type="ECO:0000313" key="1">
    <source>
        <dbReference type="EMBL" id="MPC74575.1"/>
    </source>
</evidence>
<comment type="caution">
    <text evidence="1">The sequence shown here is derived from an EMBL/GenBank/DDBJ whole genome shotgun (WGS) entry which is preliminary data.</text>
</comment>
<sequence>MLSPPSLPIASLLPSYASKEIANSSLMIPAIKPKSAPPSKNKGPDVTAGISVGRAEFVNELLCVLHVGAAYWPPH</sequence>
<name>A0A5B7HXK3_PORTR</name>
<gene>
    <name evidence="1" type="ORF">E2C01_068938</name>
</gene>
<keyword evidence="2" id="KW-1185">Reference proteome</keyword>
<proteinExistence type="predicted"/>
<protein>
    <submittedName>
        <fullName evidence="1">Uncharacterized protein</fullName>
    </submittedName>
</protein>
<dbReference type="AlphaFoldDB" id="A0A5B7HXK3"/>
<dbReference type="EMBL" id="VSRR010039206">
    <property type="protein sequence ID" value="MPC74575.1"/>
    <property type="molecule type" value="Genomic_DNA"/>
</dbReference>
<organism evidence="1 2">
    <name type="scientific">Portunus trituberculatus</name>
    <name type="common">Swimming crab</name>
    <name type="synonym">Neptunus trituberculatus</name>
    <dbReference type="NCBI Taxonomy" id="210409"/>
    <lineage>
        <taxon>Eukaryota</taxon>
        <taxon>Metazoa</taxon>
        <taxon>Ecdysozoa</taxon>
        <taxon>Arthropoda</taxon>
        <taxon>Crustacea</taxon>
        <taxon>Multicrustacea</taxon>
        <taxon>Malacostraca</taxon>
        <taxon>Eumalacostraca</taxon>
        <taxon>Eucarida</taxon>
        <taxon>Decapoda</taxon>
        <taxon>Pleocyemata</taxon>
        <taxon>Brachyura</taxon>
        <taxon>Eubrachyura</taxon>
        <taxon>Portunoidea</taxon>
        <taxon>Portunidae</taxon>
        <taxon>Portuninae</taxon>
        <taxon>Portunus</taxon>
    </lineage>
</organism>
<dbReference type="Proteomes" id="UP000324222">
    <property type="component" value="Unassembled WGS sequence"/>
</dbReference>
<evidence type="ECO:0000313" key="2">
    <source>
        <dbReference type="Proteomes" id="UP000324222"/>
    </source>
</evidence>
<reference evidence="1 2" key="1">
    <citation type="submission" date="2019-05" db="EMBL/GenBank/DDBJ databases">
        <title>Another draft genome of Portunus trituberculatus and its Hox gene families provides insights of decapod evolution.</title>
        <authorList>
            <person name="Jeong J.-H."/>
            <person name="Song I."/>
            <person name="Kim S."/>
            <person name="Choi T."/>
            <person name="Kim D."/>
            <person name="Ryu S."/>
            <person name="Kim W."/>
        </authorList>
    </citation>
    <scope>NUCLEOTIDE SEQUENCE [LARGE SCALE GENOMIC DNA]</scope>
    <source>
        <tissue evidence="1">Muscle</tissue>
    </source>
</reference>
<accession>A0A5B7HXK3</accession>